<dbReference type="InterPro" id="IPR012349">
    <property type="entry name" value="Split_barrel_FMN-bd"/>
</dbReference>
<dbReference type="RefSeq" id="WP_284921946.1">
    <property type="nucleotide sequence ID" value="NZ_CP126980.1"/>
</dbReference>
<dbReference type="SMART" id="SM00903">
    <property type="entry name" value="Flavin_Reduct"/>
    <property type="match status" value="1"/>
</dbReference>
<name>A0ABY8WSG6_9ACTN</name>
<dbReference type="InterPro" id="IPR002563">
    <property type="entry name" value="Flavin_Rdtase-like_dom"/>
</dbReference>
<accession>A0ABY8WSG6</accession>
<dbReference type="SUPFAM" id="SSF50475">
    <property type="entry name" value="FMN-binding split barrel"/>
    <property type="match status" value="1"/>
</dbReference>
<sequence>MTAIRERLDAREFRRVFGHFCTGVTVITTAGPVRSGGPAGPVRSGGPAGSVLSGAPAGAAFSEGPAGFACQAFAPLSLDPPLVLFCPQAGSRTWRRIQHTGLFCVNVLADHHDTLSRAFGTSRPDKFDGVAWSPSPRGAPILHGALTWAECEIEAVHPGGDHAIVVGRVLTLGECRDGDPLLFFKGRYRTAAPPPPSAATEVVDTLLAWPRHTDWI</sequence>
<dbReference type="PANTHER" id="PTHR30466">
    <property type="entry name" value="FLAVIN REDUCTASE"/>
    <property type="match status" value="1"/>
</dbReference>
<gene>
    <name evidence="4" type="ORF">ACTOB_004122</name>
</gene>
<keyword evidence="5" id="KW-1185">Reference proteome</keyword>
<proteinExistence type="inferred from homology"/>
<dbReference type="Gene3D" id="2.30.110.10">
    <property type="entry name" value="Electron Transport, Fmn-binding Protein, Chain A"/>
    <property type="match status" value="1"/>
</dbReference>
<reference evidence="4 5" key="1">
    <citation type="submission" date="2023-06" db="EMBL/GenBank/DDBJ databases">
        <authorList>
            <person name="Yushchuk O."/>
            <person name="Binda E."/>
            <person name="Ruckert-Reed C."/>
            <person name="Fedorenko V."/>
            <person name="Kalinowski J."/>
            <person name="Marinelli F."/>
        </authorList>
    </citation>
    <scope>NUCLEOTIDE SEQUENCE [LARGE SCALE GENOMIC DNA]</scope>
    <source>
        <strain evidence="4 5">NRRL 3884</strain>
    </source>
</reference>
<evidence type="ECO:0000313" key="4">
    <source>
        <dbReference type="EMBL" id="WIN00418.1"/>
    </source>
</evidence>
<comment type="similarity">
    <text evidence="1">Belongs to the non-flavoprotein flavin reductase family.</text>
</comment>
<feature type="domain" description="Flavin reductase like" evidence="3">
    <location>
        <begin position="17"/>
        <end position="190"/>
    </location>
</feature>
<dbReference type="GO" id="GO:0016491">
    <property type="term" value="F:oxidoreductase activity"/>
    <property type="evidence" value="ECO:0007669"/>
    <property type="project" value="UniProtKB-KW"/>
</dbReference>
<dbReference type="Proteomes" id="UP001240150">
    <property type="component" value="Chromosome"/>
</dbReference>
<dbReference type="InterPro" id="IPR050268">
    <property type="entry name" value="NADH-dep_flavin_reductase"/>
</dbReference>
<evidence type="ECO:0000259" key="3">
    <source>
        <dbReference type="SMART" id="SM00903"/>
    </source>
</evidence>
<evidence type="ECO:0000256" key="1">
    <source>
        <dbReference type="ARBA" id="ARBA00008898"/>
    </source>
</evidence>
<protein>
    <submittedName>
        <fullName evidence="4">Flavin reductase family protein</fullName>
        <ecNumber evidence="4">1.-.-.-</ecNumber>
    </submittedName>
</protein>
<dbReference type="EMBL" id="CP126980">
    <property type="protein sequence ID" value="WIN00418.1"/>
    <property type="molecule type" value="Genomic_DNA"/>
</dbReference>
<organism evidence="4 5">
    <name type="scientific">Actinoplanes oblitus</name>
    <dbReference type="NCBI Taxonomy" id="3040509"/>
    <lineage>
        <taxon>Bacteria</taxon>
        <taxon>Bacillati</taxon>
        <taxon>Actinomycetota</taxon>
        <taxon>Actinomycetes</taxon>
        <taxon>Micromonosporales</taxon>
        <taxon>Micromonosporaceae</taxon>
        <taxon>Actinoplanes</taxon>
    </lineage>
</organism>
<evidence type="ECO:0000313" key="5">
    <source>
        <dbReference type="Proteomes" id="UP001240150"/>
    </source>
</evidence>
<evidence type="ECO:0000256" key="2">
    <source>
        <dbReference type="ARBA" id="ARBA00023002"/>
    </source>
</evidence>
<dbReference type="EC" id="1.-.-.-" evidence="4"/>
<dbReference type="PANTHER" id="PTHR30466:SF11">
    <property type="entry name" value="FLAVIN-DEPENDENT MONOOXYGENASE, REDUCTASE SUBUNIT HSAB"/>
    <property type="match status" value="1"/>
</dbReference>
<dbReference type="Pfam" id="PF01613">
    <property type="entry name" value="Flavin_Reduct"/>
    <property type="match status" value="1"/>
</dbReference>
<keyword evidence="2 4" id="KW-0560">Oxidoreductase</keyword>